<name>A0A1G5C5V0_9RHOB</name>
<gene>
    <name evidence="4" type="ORF">SAMN05660710_00418</name>
</gene>
<reference evidence="4 5" key="1">
    <citation type="submission" date="2016-10" db="EMBL/GenBank/DDBJ databases">
        <authorList>
            <person name="de Groot N.N."/>
        </authorList>
    </citation>
    <scope>NUCLEOTIDE SEQUENCE [LARGE SCALE GENOMIC DNA]</scope>
    <source>
        <strain evidence="4 5">CGMCC 1.8925</strain>
    </source>
</reference>
<dbReference type="InterPro" id="IPR001638">
    <property type="entry name" value="Solute-binding_3/MltF_N"/>
</dbReference>
<feature type="signal peptide" evidence="2">
    <location>
        <begin position="1"/>
        <end position="22"/>
    </location>
</feature>
<dbReference type="STRING" id="336292.SAMN05660710_00418"/>
<dbReference type="Pfam" id="PF00497">
    <property type="entry name" value="SBP_bac_3"/>
    <property type="match status" value="1"/>
</dbReference>
<dbReference type="SUPFAM" id="SSF53850">
    <property type="entry name" value="Periplasmic binding protein-like II"/>
    <property type="match status" value="1"/>
</dbReference>
<organism evidence="4 5">
    <name type="scientific">Paracoccus tibetensis</name>
    <dbReference type="NCBI Taxonomy" id="336292"/>
    <lineage>
        <taxon>Bacteria</taxon>
        <taxon>Pseudomonadati</taxon>
        <taxon>Pseudomonadota</taxon>
        <taxon>Alphaproteobacteria</taxon>
        <taxon>Rhodobacterales</taxon>
        <taxon>Paracoccaceae</taxon>
        <taxon>Paracoccus</taxon>
    </lineage>
</organism>
<dbReference type="Proteomes" id="UP000199502">
    <property type="component" value="Unassembled WGS sequence"/>
</dbReference>
<evidence type="ECO:0000256" key="1">
    <source>
        <dbReference type="ARBA" id="ARBA00022729"/>
    </source>
</evidence>
<dbReference type="RefSeq" id="WP_090739833.1">
    <property type="nucleotide sequence ID" value="NZ_FMVT01000001.1"/>
</dbReference>
<sequence length="281" mass="29367">MTRPAPSLASCLRAAAFGGALAGTVAAAQPAAAWTLTFCADPDAAPFSRRDGSGSDNRIAALVAAALGAELQTVWLPDHRARSLRRQLQAGECDLAMGVLDGQKGFLTSHAYYRTGYVFVARSGAAMPASLDDPALADLRVGLADDPAHPAPPTIALAKRGHLENLRHFPAARLEGAMAEGPVRALKAGEIDLAILWGPVAGPLVAADAELALSPVTPEIDMPFIPMVGAFTIGTRPDDVALRDAVDHALAQSWDAVQEVLAEAQMPLLPLAPPRLREAMR</sequence>
<evidence type="ECO:0000256" key="2">
    <source>
        <dbReference type="SAM" id="SignalP"/>
    </source>
</evidence>
<dbReference type="SMART" id="SM00062">
    <property type="entry name" value="PBPb"/>
    <property type="match status" value="1"/>
</dbReference>
<evidence type="ECO:0000313" key="5">
    <source>
        <dbReference type="Proteomes" id="UP000199502"/>
    </source>
</evidence>
<dbReference type="PANTHER" id="PTHR35936">
    <property type="entry name" value="MEMBRANE-BOUND LYTIC MUREIN TRANSGLYCOSYLASE F"/>
    <property type="match status" value="1"/>
</dbReference>
<dbReference type="OrthoDB" id="176845at2"/>
<feature type="domain" description="Solute-binding protein family 3/N-terminal" evidence="3">
    <location>
        <begin position="35"/>
        <end position="264"/>
    </location>
</feature>
<keyword evidence="1 2" id="KW-0732">Signal</keyword>
<dbReference type="AlphaFoldDB" id="A0A1G5C5V0"/>
<evidence type="ECO:0000259" key="3">
    <source>
        <dbReference type="SMART" id="SM00062"/>
    </source>
</evidence>
<proteinExistence type="predicted"/>
<dbReference type="EMBL" id="FMVT01000001">
    <property type="protein sequence ID" value="SCX97690.1"/>
    <property type="molecule type" value="Genomic_DNA"/>
</dbReference>
<evidence type="ECO:0000313" key="4">
    <source>
        <dbReference type="EMBL" id="SCX97690.1"/>
    </source>
</evidence>
<feature type="chain" id="PRO_5011443083" evidence="2">
    <location>
        <begin position="23"/>
        <end position="281"/>
    </location>
</feature>
<accession>A0A1G5C5V0</accession>
<protein>
    <submittedName>
        <fullName evidence="4">ABC-type amino acid transport substrate-binding protein</fullName>
    </submittedName>
</protein>
<keyword evidence="5" id="KW-1185">Reference proteome</keyword>
<dbReference type="PANTHER" id="PTHR35936:SF17">
    <property type="entry name" value="ARGININE-BINDING EXTRACELLULAR PROTEIN ARTP"/>
    <property type="match status" value="1"/>
</dbReference>
<dbReference type="Gene3D" id="3.40.190.10">
    <property type="entry name" value="Periplasmic binding protein-like II"/>
    <property type="match status" value="2"/>
</dbReference>